<comment type="caution">
    <text evidence="10">The sequence shown here is derived from an EMBL/GenBank/DDBJ whole genome shotgun (WGS) entry which is preliminary data.</text>
</comment>
<evidence type="ECO:0000256" key="5">
    <source>
        <dbReference type="ARBA" id="ARBA00023136"/>
    </source>
</evidence>
<keyword evidence="3 7" id="KW-0812">Transmembrane</keyword>
<feature type="transmembrane region" description="Helical" evidence="7">
    <location>
        <begin position="324"/>
        <end position="353"/>
    </location>
</feature>
<sequence length="402" mass="43989">MILNAFFLAFRQIRRNYLRAFLTMLGIIIGVGSVIVMVALGNGTTKMITQQISSLGSNLLIVMPARGLNTGGGSLKRNFSMQEVNLLKMRLQNFNAIAPISSSSSLAQYQGANTQTTINGITDDYFEVTEWKMSMGRYFEENEYARNVCILGQSVKKALFNQANPLGSQIRVAKIVCEVVGVLESKGQGAMGQDQDDVILIPFKVFNRSISGTNSIFNINRIFIALKDNADSTKATTEVKEILREARNIKSGQLDTFEVMDTKEIEKTLQSTTKTLTLFLGAVASVSLFVGGIGIMNIMLVSVTERTKEIGTRLAIGALASDVLLQFLIESIVVSALGGIIGTILAFFISLYLATHMQIPFVFDIWVAIGAFLFSALVGIIFGYLPAKRASKLDPIQALRYE</sequence>
<evidence type="ECO:0000256" key="3">
    <source>
        <dbReference type="ARBA" id="ARBA00022692"/>
    </source>
</evidence>
<evidence type="ECO:0000256" key="4">
    <source>
        <dbReference type="ARBA" id="ARBA00022989"/>
    </source>
</evidence>
<evidence type="ECO:0000313" key="11">
    <source>
        <dbReference type="Proteomes" id="UP000256695"/>
    </source>
</evidence>
<dbReference type="EMBL" id="NXLX01000031">
    <property type="protein sequence ID" value="RDU71290.1"/>
    <property type="molecule type" value="Genomic_DNA"/>
</dbReference>
<dbReference type="OrthoDB" id="9802264at2"/>
<feature type="transmembrane region" description="Helical" evidence="7">
    <location>
        <begin position="278"/>
        <end position="303"/>
    </location>
</feature>
<dbReference type="AlphaFoldDB" id="A0A3D8J231"/>
<dbReference type="InterPro" id="IPR003838">
    <property type="entry name" value="ABC3_permease_C"/>
</dbReference>
<name>A0A3D8J231_9HELI</name>
<dbReference type="Pfam" id="PF02687">
    <property type="entry name" value="FtsX"/>
    <property type="match status" value="1"/>
</dbReference>
<dbReference type="PANTHER" id="PTHR30572:SF4">
    <property type="entry name" value="ABC TRANSPORTER PERMEASE YTRF"/>
    <property type="match status" value="1"/>
</dbReference>
<dbReference type="GO" id="GO:0022857">
    <property type="term" value="F:transmembrane transporter activity"/>
    <property type="evidence" value="ECO:0007669"/>
    <property type="project" value="TreeGrafter"/>
</dbReference>
<keyword evidence="5 7" id="KW-0472">Membrane</keyword>
<feature type="domain" description="MacB-like periplasmic core" evidence="9">
    <location>
        <begin position="21"/>
        <end position="241"/>
    </location>
</feature>
<dbReference type="RefSeq" id="WP_115579697.1">
    <property type="nucleotide sequence ID" value="NZ_NXLX01000031.1"/>
</dbReference>
<evidence type="ECO:0000256" key="7">
    <source>
        <dbReference type="SAM" id="Phobius"/>
    </source>
</evidence>
<dbReference type="Pfam" id="PF12704">
    <property type="entry name" value="MacB_PCD"/>
    <property type="match status" value="1"/>
</dbReference>
<keyword evidence="2" id="KW-1003">Cell membrane</keyword>
<dbReference type="InterPro" id="IPR025857">
    <property type="entry name" value="MacB_PCD"/>
</dbReference>
<dbReference type="GO" id="GO:0005886">
    <property type="term" value="C:plasma membrane"/>
    <property type="evidence" value="ECO:0007669"/>
    <property type="project" value="UniProtKB-SubCell"/>
</dbReference>
<dbReference type="Proteomes" id="UP000256695">
    <property type="component" value="Unassembled WGS sequence"/>
</dbReference>
<feature type="domain" description="ABC3 transporter permease C-terminal" evidence="8">
    <location>
        <begin position="283"/>
        <end position="395"/>
    </location>
</feature>
<accession>A0A3D8J231</accession>
<gene>
    <name evidence="10" type="ORF">CQA57_07910</name>
</gene>
<keyword evidence="4 7" id="KW-1133">Transmembrane helix</keyword>
<keyword evidence="11" id="KW-1185">Reference proteome</keyword>
<evidence type="ECO:0000313" key="10">
    <source>
        <dbReference type="EMBL" id="RDU71290.1"/>
    </source>
</evidence>
<feature type="transmembrane region" description="Helical" evidence="7">
    <location>
        <begin position="21"/>
        <end position="41"/>
    </location>
</feature>
<proteinExistence type="inferred from homology"/>
<reference evidence="10 11" key="1">
    <citation type="submission" date="2018-04" db="EMBL/GenBank/DDBJ databases">
        <title>Novel Campyloabacter and Helicobacter Species and Strains.</title>
        <authorList>
            <person name="Mannion A.J."/>
            <person name="Shen Z."/>
            <person name="Fox J.G."/>
        </authorList>
    </citation>
    <scope>NUCLEOTIDE SEQUENCE [LARGE SCALE GENOMIC DNA]</scope>
    <source>
        <strain evidence="10 11">MIT 04-9362</strain>
    </source>
</reference>
<organism evidence="10 11">
    <name type="scientific">Helicobacter anseris</name>
    <dbReference type="NCBI Taxonomy" id="375926"/>
    <lineage>
        <taxon>Bacteria</taxon>
        <taxon>Pseudomonadati</taxon>
        <taxon>Campylobacterota</taxon>
        <taxon>Epsilonproteobacteria</taxon>
        <taxon>Campylobacterales</taxon>
        <taxon>Helicobacteraceae</taxon>
        <taxon>Helicobacter</taxon>
    </lineage>
</organism>
<evidence type="ECO:0000259" key="9">
    <source>
        <dbReference type="Pfam" id="PF12704"/>
    </source>
</evidence>
<comment type="subcellular location">
    <subcellularLocation>
        <location evidence="1">Cell membrane</location>
        <topology evidence="1">Multi-pass membrane protein</topology>
    </subcellularLocation>
</comment>
<evidence type="ECO:0000256" key="2">
    <source>
        <dbReference type="ARBA" id="ARBA00022475"/>
    </source>
</evidence>
<dbReference type="PANTHER" id="PTHR30572">
    <property type="entry name" value="MEMBRANE COMPONENT OF TRANSPORTER-RELATED"/>
    <property type="match status" value="1"/>
</dbReference>
<feature type="transmembrane region" description="Helical" evidence="7">
    <location>
        <begin position="365"/>
        <end position="385"/>
    </location>
</feature>
<evidence type="ECO:0000256" key="1">
    <source>
        <dbReference type="ARBA" id="ARBA00004651"/>
    </source>
</evidence>
<evidence type="ECO:0000259" key="8">
    <source>
        <dbReference type="Pfam" id="PF02687"/>
    </source>
</evidence>
<evidence type="ECO:0000256" key="6">
    <source>
        <dbReference type="ARBA" id="ARBA00038076"/>
    </source>
</evidence>
<dbReference type="InterPro" id="IPR050250">
    <property type="entry name" value="Macrolide_Exporter_MacB"/>
</dbReference>
<protein>
    <submittedName>
        <fullName evidence="10">Multidrug ABC transporter substrate-binding protein</fullName>
    </submittedName>
</protein>
<comment type="similarity">
    <text evidence="6">Belongs to the ABC-4 integral membrane protein family.</text>
</comment>